<keyword evidence="3" id="KW-1003">Cell membrane</keyword>
<comment type="caution">
    <text evidence="9">The sequence shown here is derived from an EMBL/GenBank/DDBJ whole genome shotgun (WGS) entry which is preliminary data.</text>
</comment>
<evidence type="ECO:0000259" key="8">
    <source>
        <dbReference type="PROSITE" id="PS50850"/>
    </source>
</evidence>
<comment type="subcellular location">
    <subcellularLocation>
        <location evidence="1">Cell membrane</location>
        <topology evidence="1">Multi-pass membrane protein</topology>
    </subcellularLocation>
</comment>
<dbReference type="GO" id="GO:0005886">
    <property type="term" value="C:plasma membrane"/>
    <property type="evidence" value="ECO:0007669"/>
    <property type="project" value="UniProtKB-SubCell"/>
</dbReference>
<dbReference type="InterPro" id="IPR036259">
    <property type="entry name" value="MFS_trans_sf"/>
</dbReference>
<dbReference type="CDD" id="cd17329">
    <property type="entry name" value="MFS_MdtH_MDR_like"/>
    <property type="match status" value="1"/>
</dbReference>
<dbReference type="SUPFAM" id="SSF103473">
    <property type="entry name" value="MFS general substrate transporter"/>
    <property type="match status" value="1"/>
</dbReference>
<evidence type="ECO:0000313" key="9">
    <source>
        <dbReference type="EMBL" id="KMY30108.1"/>
    </source>
</evidence>
<protein>
    <submittedName>
        <fullName evidence="9">MFS transporter</fullName>
    </submittedName>
</protein>
<dbReference type="InterPro" id="IPR022324">
    <property type="entry name" value="Bacilysin_exporter_BacE_put"/>
</dbReference>
<keyword evidence="6 7" id="KW-0472">Membrane</keyword>
<dbReference type="InterPro" id="IPR050171">
    <property type="entry name" value="MFS_Transporters"/>
</dbReference>
<evidence type="ECO:0000256" key="5">
    <source>
        <dbReference type="ARBA" id="ARBA00022989"/>
    </source>
</evidence>
<organism evidence="9 10">
    <name type="scientific">Lysinibacillus xylanilyticus</name>
    <dbReference type="NCBI Taxonomy" id="582475"/>
    <lineage>
        <taxon>Bacteria</taxon>
        <taxon>Bacillati</taxon>
        <taxon>Bacillota</taxon>
        <taxon>Bacilli</taxon>
        <taxon>Bacillales</taxon>
        <taxon>Bacillaceae</taxon>
        <taxon>Lysinibacillus</taxon>
    </lineage>
</organism>
<reference evidence="10" key="1">
    <citation type="submission" date="2015-07" db="EMBL/GenBank/DDBJ databases">
        <authorList>
            <consortium name="Consortium for Microbial Forensics and Genomics (microFORGE)"/>
            <person name="Knight B.M."/>
            <person name="Roberts D.P."/>
            <person name="Lin D."/>
            <person name="Hari K."/>
            <person name="Fletcher J."/>
            <person name="Melcher U."/>
            <person name="Blagden T."/>
            <person name="Winegar R.A."/>
        </authorList>
    </citation>
    <scope>NUCLEOTIDE SEQUENCE [LARGE SCALE GENOMIC DNA]</scope>
    <source>
        <strain evidence="10">DSM 23493</strain>
    </source>
</reference>
<feature type="transmembrane region" description="Helical" evidence="7">
    <location>
        <begin position="249"/>
        <end position="268"/>
    </location>
</feature>
<feature type="transmembrane region" description="Helical" evidence="7">
    <location>
        <begin position="76"/>
        <end position="92"/>
    </location>
</feature>
<keyword evidence="4 7" id="KW-0812">Transmembrane</keyword>
<dbReference type="AlphaFoldDB" id="A0A0K9F7G3"/>
<feature type="transmembrane region" description="Helical" evidence="7">
    <location>
        <begin position="301"/>
        <end position="326"/>
    </location>
</feature>
<dbReference type="EMBL" id="LFXJ01000008">
    <property type="protein sequence ID" value="KMY30108.1"/>
    <property type="molecule type" value="Genomic_DNA"/>
</dbReference>
<evidence type="ECO:0000256" key="3">
    <source>
        <dbReference type="ARBA" id="ARBA00022475"/>
    </source>
</evidence>
<evidence type="ECO:0000256" key="7">
    <source>
        <dbReference type="SAM" id="Phobius"/>
    </source>
</evidence>
<dbReference type="PATRIC" id="fig|582475.4.peg.4153"/>
<feature type="transmembrane region" description="Helical" evidence="7">
    <location>
        <begin position="205"/>
        <end position="229"/>
    </location>
</feature>
<feature type="transmembrane region" description="Helical" evidence="7">
    <location>
        <begin position="47"/>
        <end position="69"/>
    </location>
</feature>
<keyword evidence="2" id="KW-0813">Transport</keyword>
<keyword evidence="5 7" id="KW-1133">Transmembrane helix</keyword>
<feature type="domain" description="Major facilitator superfamily (MFS) profile" evidence="8">
    <location>
        <begin position="9"/>
        <end position="390"/>
    </location>
</feature>
<evidence type="ECO:0000256" key="2">
    <source>
        <dbReference type="ARBA" id="ARBA00022448"/>
    </source>
</evidence>
<dbReference type="PANTHER" id="PTHR23517:SF10">
    <property type="entry name" value="MAJOR FACILITATOR SUPERFAMILY (MFS) PROFILE DOMAIN-CONTAINING PROTEIN"/>
    <property type="match status" value="1"/>
</dbReference>
<feature type="transmembrane region" description="Helical" evidence="7">
    <location>
        <begin position="12"/>
        <end position="35"/>
    </location>
</feature>
<dbReference type="GO" id="GO:0022857">
    <property type="term" value="F:transmembrane transporter activity"/>
    <property type="evidence" value="ECO:0007669"/>
    <property type="project" value="InterPro"/>
</dbReference>
<dbReference type="Proteomes" id="UP000037326">
    <property type="component" value="Unassembled WGS sequence"/>
</dbReference>
<evidence type="ECO:0000256" key="6">
    <source>
        <dbReference type="ARBA" id="ARBA00023136"/>
    </source>
</evidence>
<sequence>MKLPKQFHPLVWIILGGTIFTRIASFMAMPFLAIYLHNEIEASPLQIGLTIGIAPLISTVGGFFGGYLTDRFGRKSIILLTIIIWSIVFFGFATAQTVWFFVALNALNGLCRSFFEPSTQALMIDFTPADKRKRLYSFRYAAINIAAVIGPIIGVYISQLSSPSIPFMLTGTMYIIYAVFLFFVLNRYEMQQPKASTPTKILQTFTILLTNRVLLSFILGAILINIGYSQFDSTLPQIIELKIEDGTKLYSLLISLNAAVVLLLQLPISILSERFSSTTTLLVGILFFVFGLLLFGFSNNYLLYIIAMIIFTIGEIFAFPTMSVMIDEIAPDTQKGTYLGAAQFKNLGGFIGPIIGGWLLTHYMNAMFPVIAVLVLCSCIFYRSKLKPQQE</sequence>
<dbReference type="InterPro" id="IPR011701">
    <property type="entry name" value="MFS"/>
</dbReference>
<feature type="transmembrane region" description="Helical" evidence="7">
    <location>
        <begin position="164"/>
        <end position="185"/>
    </location>
</feature>
<proteinExistence type="predicted"/>
<accession>A0A0K9F7G3</accession>
<feature type="transmembrane region" description="Helical" evidence="7">
    <location>
        <begin position="136"/>
        <end position="158"/>
    </location>
</feature>
<gene>
    <name evidence="9" type="ORF">ACZ11_15490</name>
</gene>
<evidence type="ECO:0000256" key="4">
    <source>
        <dbReference type="ARBA" id="ARBA00022692"/>
    </source>
</evidence>
<dbReference type="OrthoDB" id="8952229at2"/>
<dbReference type="PROSITE" id="PS50850">
    <property type="entry name" value="MFS"/>
    <property type="match status" value="1"/>
</dbReference>
<name>A0A0K9F7G3_9BACI</name>
<dbReference type="PANTHER" id="PTHR23517">
    <property type="entry name" value="RESISTANCE PROTEIN MDTM, PUTATIVE-RELATED-RELATED"/>
    <property type="match status" value="1"/>
</dbReference>
<dbReference type="Pfam" id="PF07690">
    <property type="entry name" value="MFS_1"/>
    <property type="match status" value="1"/>
</dbReference>
<feature type="transmembrane region" description="Helical" evidence="7">
    <location>
        <begin position="275"/>
        <end position="295"/>
    </location>
</feature>
<dbReference type="InterPro" id="IPR020846">
    <property type="entry name" value="MFS_dom"/>
</dbReference>
<dbReference type="GeneID" id="96599630"/>
<evidence type="ECO:0000256" key="1">
    <source>
        <dbReference type="ARBA" id="ARBA00004651"/>
    </source>
</evidence>
<dbReference type="RefSeq" id="WP_049667437.1">
    <property type="nucleotide sequence ID" value="NZ_LFXJ01000008.1"/>
</dbReference>
<dbReference type="PRINTS" id="PR01988">
    <property type="entry name" value="EXPORTERBACE"/>
</dbReference>
<dbReference type="Gene3D" id="1.20.1250.20">
    <property type="entry name" value="MFS general substrate transporter like domains"/>
    <property type="match status" value="1"/>
</dbReference>
<evidence type="ECO:0000313" key="10">
    <source>
        <dbReference type="Proteomes" id="UP000037326"/>
    </source>
</evidence>